<keyword evidence="8" id="KW-1185">Reference proteome</keyword>
<feature type="domain" description="Homeobox" evidence="6">
    <location>
        <begin position="23"/>
        <end position="58"/>
    </location>
</feature>
<feature type="compositionally biased region" description="Polar residues" evidence="5">
    <location>
        <begin position="143"/>
        <end position="152"/>
    </location>
</feature>
<dbReference type="InterPro" id="IPR008422">
    <property type="entry name" value="KN_HD"/>
</dbReference>
<feature type="region of interest" description="Disordered" evidence="5">
    <location>
        <begin position="96"/>
        <end position="119"/>
    </location>
</feature>
<dbReference type="GO" id="GO:0005634">
    <property type="term" value="C:nucleus"/>
    <property type="evidence" value="ECO:0007669"/>
    <property type="project" value="UniProtKB-SubCell"/>
</dbReference>
<dbReference type="CDD" id="cd00086">
    <property type="entry name" value="homeodomain"/>
    <property type="match status" value="1"/>
</dbReference>
<evidence type="ECO:0000256" key="4">
    <source>
        <dbReference type="PROSITE-ProRule" id="PRU00108"/>
    </source>
</evidence>
<feature type="compositionally biased region" description="Basic and acidic residues" evidence="5">
    <location>
        <begin position="53"/>
        <end position="69"/>
    </location>
</feature>
<dbReference type="SUPFAM" id="SSF46689">
    <property type="entry name" value="Homeodomain-like"/>
    <property type="match status" value="1"/>
</dbReference>
<evidence type="ECO:0000256" key="3">
    <source>
        <dbReference type="ARBA" id="ARBA00023242"/>
    </source>
</evidence>
<dbReference type="PROSITE" id="PS00028">
    <property type="entry name" value="ZINC_FINGER_C2H2_1"/>
    <property type="match status" value="1"/>
</dbReference>
<keyword evidence="2 4" id="KW-0371">Homeobox</keyword>
<feature type="region of interest" description="Disordered" evidence="5">
    <location>
        <begin position="137"/>
        <end position="158"/>
    </location>
</feature>
<dbReference type="InterPro" id="IPR009057">
    <property type="entry name" value="Homeodomain-like_sf"/>
</dbReference>
<dbReference type="SMART" id="SM00389">
    <property type="entry name" value="HOX"/>
    <property type="match status" value="1"/>
</dbReference>
<dbReference type="InterPro" id="IPR001356">
    <property type="entry name" value="HD"/>
</dbReference>
<evidence type="ECO:0000313" key="8">
    <source>
        <dbReference type="Proteomes" id="UP000240493"/>
    </source>
</evidence>
<evidence type="ECO:0000313" key="7">
    <source>
        <dbReference type="EMBL" id="PTB45964.1"/>
    </source>
</evidence>
<feature type="compositionally biased region" description="Polar residues" evidence="5">
    <location>
        <begin position="97"/>
        <end position="117"/>
    </location>
</feature>
<feature type="DNA-binding region" description="Homeobox" evidence="4">
    <location>
        <begin position="25"/>
        <end position="59"/>
    </location>
</feature>
<sequence length="447" mass="49248">MGKSGKANKKTSVKLHARAEAVPYPSAKEKQELSRKSGLSVRQVSQWFVNARRRSEGRSYEKQGSHESHLSLSLPRAEQSATLDALPSAVYGGALTKSRSQSDISANFQTSTDNSRNSIASWPSSCCSSCSESPNIADHQQSKTEGSGSRHNVGNRAAEDKSSRICQCTSSLEQWTCLPTGPKRWGFGDPSPKCSLRDERDPSDEHLQSHRISDCIAKPTLLRVFHRKDHLHQRLRLAHGVDKMILSMNAWSSKISKVESRCGFCGENFSLWTDCNDHLADHFSRGKSMKDWKGDRGFEPSIAVLSLDLEPFSASKGVMKKILTCPGAQNPPNVFELLTAHIGDFMAASRASGATINCDILRRQARLILFGDDDPLNQTPADNNQWLTLFKIGHGPIGAGGEDDNTEPTLPWWCQSPECLADLMQMSQEFALTTLGDIEVNELGGKY</sequence>
<keyword evidence="1 4" id="KW-0238">DNA-binding</keyword>
<dbReference type="EMBL" id="KZ679256">
    <property type="protein sequence ID" value="PTB45964.1"/>
    <property type="molecule type" value="Genomic_DNA"/>
</dbReference>
<feature type="compositionally biased region" description="Basic residues" evidence="5">
    <location>
        <begin position="1"/>
        <end position="16"/>
    </location>
</feature>
<evidence type="ECO:0000259" key="6">
    <source>
        <dbReference type="PROSITE" id="PS50071"/>
    </source>
</evidence>
<dbReference type="Proteomes" id="UP000240493">
    <property type="component" value="Unassembled WGS sequence"/>
</dbReference>
<dbReference type="Gene3D" id="1.10.10.60">
    <property type="entry name" value="Homeodomain-like"/>
    <property type="match status" value="1"/>
</dbReference>
<dbReference type="OrthoDB" id="4894189at2759"/>
<accession>A0A2T3ZMD1</accession>
<dbReference type="AlphaFoldDB" id="A0A2T3ZMD1"/>
<protein>
    <recommendedName>
        <fullName evidence="6">Homeobox domain-containing protein</fullName>
    </recommendedName>
</protein>
<dbReference type="STRING" id="1042311.A0A2T3ZMD1"/>
<feature type="region of interest" description="Disordered" evidence="5">
    <location>
        <begin position="1"/>
        <end position="38"/>
    </location>
</feature>
<proteinExistence type="predicted"/>
<dbReference type="InterPro" id="IPR013087">
    <property type="entry name" value="Znf_C2H2_type"/>
</dbReference>
<dbReference type="GO" id="GO:0006355">
    <property type="term" value="P:regulation of DNA-templated transcription"/>
    <property type="evidence" value="ECO:0007669"/>
    <property type="project" value="InterPro"/>
</dbReference>
<dbReference type="Pfam" id="PF05920">
    <property type="entry name" value="Homeobox_KN"/>
    <property type="match status" value="1"/>
</dbReference>
<organism evidence="7 8">
    <name type="scientific">Trichoderma asperellum (strain ATCC 204424 / CBS 433.97 / NBRC 101777)</name>
    <dbReference type="NCBI Taxonomy" id="1042311"/>
    <lineage>
        <taxon>Eukaryota</taxon>
        <taxon>Fungi</taxon>
        <taxon>Dikarya</taxon>
        <taxon>Ascomycota</taxon>
        <taxon>Pezizomycotina</taxon>
        <taxon>Sordariomycetes</taxon>
        <taxon>Hypocreomycetidae</taxon>
        <taxon>Hypocreales</taxon>
        <taxon>Hypocreaceae</taxon>
        <taxon>Trichoderma</taxon>
    </lineage>
</organism>
<evidence type="ECO:0000256" key="1">
    <source>
        <dbReference type="ARBA" id="ARBA00023125"/>
    </source>
</evidence>
<name>A0A2T3ZMD1_TRIA4</name>
<feature type="region of interest" description="Disordered" evidence="5">
    <location>
        <begin position="53"/>
        <end position="75"/>
    </location>
</feature>
<dbReference type="PROSITE" id="PS50071">
    <property type="entry name" value="HOMEOBOX_2"/>
    <property type="match status" value="1"/>
</dbReference>
<comment type="subcellular location">
    <subcellularLocation>
        <location evidence="4">Nucleus</location>
    </subcellularLocation>
</comment>
<gene>
    <name evidence="7" type="ORF">M441DRAFT_63282</name>
</gene>
<dbReference type="GO" id="GO:0003677">
    <property type="term" value="F:DNA binding"/>
    <property type="evidence" value="ECO:0007669"/>
    <property type="project" value="UniProtKB-UniRule"/>
</dbReference>
<keyword evidence="3 4" id="KW-0539">Nucleus</keyword>
<evidence type="ECO:0000256" key="5">
    <source>
        <dbReference type="SAM" id="MobiDB-lite"/>
    </source>
</evidence>
<evidence type="ECO:0000256" key="2">
    <source>
        <dbReference type="ARBA" id="ARBA00023155"/>
    </source>
</evidence>
<reference evidence="7 8" key="1">
    <citation type="submission" date="2016-07" db="EMBL/GenBank/DDBJ databases">
        <title>Multiple horizontal gene transfer events from other fungi enriched the ability of initially mycotrophic Trichoderma (Ascomycota) to feed on dead plant biomass.</title>
        <authorList>
            <consortium name="DOE Joint Genome Institute"/>
            <person name="Aerts A."/>
            <person name="Atanasova L."/>
            <person name="Chenthamara K."/>
            <person name="Zhang J."/>
            <person name="Grujic M."/>
            <person name="Henrissat B."/>
            <person name="Kuo A."/>
            <person name="Salamov A."/>
            <person name="Lipzen A."/>
            <person name="Labutti K."/>
            <person name="Barry K."/>
            <person name="Miao Y."/>
            <person name="Rahimi M.J."/>
            <person name="Shen Q."/>
            <person name="Grigoriev I.V."/>
            <person name="Kubicek C.P."/>
            <person name="Druzhinina I.S."/>
        </authorList>
    </citation>
    <scope>NUCLEOTIDE SEQUENCE [LARGE SCALE GENOMIC DNA]</scope>
    <source>
        <strain evidence="7 8">CBS 433.97</strain>
    </source>
</reference>